<dbReference type="AlphaFoldDB" id="A0AAD8CFF1"/>
<dbReference type="Proteomes" id="UP001230051">
    <property type="component" value="Unassembled WGS sequence"/>
</dbReference>
<evidence type="ECO:0000313" key="2">
    <source>
        <dbReference type="EMBL" id="KAK1143782.1"/>
    </source>
</evidence>
<evidence type="ECO:0000259" key="1">
    <source>
        <dbReference type="PROSITE" id="PS50994"/>
    </source>
</evidence>
<comment type="caution">
    <text evidence="2">The sequence shown here is derived from an EMBL/GenBank/DDBJ whole genome shotgun (WGS) entry which is preliminary data.</text>
</comment>
<reference evidence="2" key="1">
    <citation type="submission" date="2022-02" db="EMBL/GenBank/DDBJ databases">
        <title>Atlantic sturgeon de novo genome assembly.</title>
        <authorList>
            <person name="Stock M."/>
            <person name="Klopp C."/>
            <person name="Guiguen Y."/>
            <person name="Cabau C."/>
            <person name="Parinello H."/>
            <person name="Santidrian Yebra-Pimentel E."/>
            <person name="Kuhl H."/>
            <person name="Dirks R.P."/>
            <person name="Guessner J."/>
            <person name="Wuertz S."/>
            <person name="Du K."/>
            <person name="Schartl M."/>
        </authorList>
    </citation>
    <scope>NUCLEOTIDE SEQUENCE</scope>
    <source>
        <strain evidence="2">STURGEONOMICS-FGT-2020</strain>
        <tissue evidence="2">Whole blood</tissue>
    </source>
</reference>
<sequence>MDEFDFRVADLYISLTEEQIPSDTPEAPQHWVQNDAGIPSRGRNPYYRWRIVVHGGIDGYSRMVVYLKAVANNRAATVFQSFFNAVQEYGQPSRVRSDKGRENTDVARFMVSVTGTDRNSHIAGKSVHNQRIERLWRDVFICVLETFYHMFYEMEARGVLHPENEVHLFALHWVFLPQLQNHLESFRRGWNHHRIRSAGNRSPLQMWIRGKSSGISSDPRQVDGEYGVDWSSEGQFENNNRGVLIPEINLRRPLSEEKLSTLSRPTCETLESGLDLYVNTVDHLNNIL</sequence>
<protein>
    <recommendedName>
        <fullName evidence="1">Integrase catalytic domain-containing protein</fullName>
    </recommendedName>
</protein>
<dbReference type="PANTHER" id="PTHR46791:SF4">
    <property type="match status" value="1"/>
</dbReference>
<keyword evidence="3" id="KW-1185">Reference proteome</keyword>
<dbReference type="InterPro" id="IPR036397">
    <property type="entry name" value="RNaseH_sf"/>
</dbReference>
<dbReference type="InterPro" id="IPR001584">
    <property type="entry name" value="Integrase_cat-core"/>
</dbReference>
<gene>
    <name evidence="2" type="ORF">AOXY_G36646</name>
</gene>
<proteinExistence type="predicted"/>
<dbReference type="EMBL" id="JAGXEW010000214">
    <property type="protein sequence ID" value="KAK1143782.1"/>
    <property type="molecule type" value="Genomic_DNA"/>
</dbReference>
<dbReference type="GO" id="GO:0003676">
    <property type="term" value="F:nucleic acid binding"/>
    <property type="evidence" value="ECO:0007669"/>
    <property type="project" value="InterPro"/>
</dbReference>
<accession>A0AAD8CFF1</accession>
<organism evidence="2 3">
    <name type="scientific">Acipenser oxyrinchus oxyrinchus</name>
    <dbReference type="NCBI Taxonomy" id="40147"/>
    <lineage>
        <taxon>Eukaryota</taxon>
        <taxon>Metazoa</taxon>
        <taxon>Chordata</taxon>
        <taxon>Craniata</taxon>
        <taxon>Vertebrata</taxon>
        <taxon>Euteleostomi</taxon>
        <taxon>Actinopterygii</taxon>
        <taxon>Chondrostei</taxon>
        <taxon>Acipenseriformes</taxon>
        <taxon>Acipenseridae</taxon>
        <taxon>Acipenser</taxon>
    </lineage>
</organism>
<dbReference type="InterPro" id="IPR058913">
    <property type="entry name" value="Integrase_dom_put"/>
</dbReference>
<feature type="domain" description="Integrase catalytic" evidence="1">
    <location>
        <begin position="24"/>
        <end position="211"/>
    </location>
</feature>
<dbReference type="PANTHER" id="PTHR46791">
    <property type="entry name" value="EXPRESSED PROTEIN"/>
    <property type="match status" value="1"/>
</dbReference>
<dbReference type="SUPFAM" id="SSF53098">
    <property type="entry name" value="Ribonuclease H-like"/>
    <property type="match status" value="1"/>
</dbReference>
<dbReference type="PROSITE" id="PS50994">
    <property type="entry name" value="INTEGRASE"/>
    <property type="match status" value="1"/>
</dbReference>
<dbReference type="InterPro" id="IPR012337">
    <property type="entry name" value="RNaseH-like_sf"/>
</dbReference>
<dbReference type="GO" id="GO:0015074">
    <property type="term" value="P:DNA integration"/>
    <property type="evidence" value="ECO:0007669"/>
    <property type="project" value="InterPro"/>
</dbReference>
<name>A0AAD8CFF1_ACIOX</name>
<dbReference type="Gene3D" id="3.30.420.10">
    <property type="entry name" value="Ribonuclease H-like superfamily/Ribonuclease H"/>
    <property type="match status" value="1"/>
</dbReference>
<dbReference type="Pfam" id="PF24764">
    <property type="entry name" value="rva_4"/>
    <property type="match status" value="1"/>
</dbReference>
<evidence type="ECO:0000313" key="3">
    <source>
        <dbReference type="Proteomes" id="UP001230051"/>
    </source>
</evidence>